<dbReference type="OrthoDB" id="1730007at2"/>
<protein>
    <submittedName>
        <fullName evidence="2">Protein CcmA, bactofilin family</fullName>
    </submittedName>
</protein>
<evidence type="ECO:0000256" key="1">
    <source>
        <dbReference type="ARBA" id="ARBA00044755"/>
    </source>
</evidence>
<accession>A0A1I2QQH5</accession>
<dbReference type="Proteomes" id="UP000198752">
    <property type="component" value="Unassembled WGS sequence"/>
</dbReference>
<dbReference type="AlphaFoldDB" id="A0A1I2QQH5"/>
<dbReference type="PANTHER" id="PTHR35024">
    <property type="entry name" value="HYPOTHETICAL CYTOSOLIC PROTEIN"/>
    <property type="match status" value="1"/>
</dbReference>
<dbReference type="EMBL" id="FOOY01000007">
    <property type="protein sequence ID" value="SFG27906.1"/>
    <property type="molecule type" value="Genomic_DNA"/>
</dbReference>
<gene>
    <name evidence="2" type="ORF">SAMN02982927_01224</name>
</gene>
<dbReference type="PANTHER" id="PTHR35024:SF4">
    <property type="entry name" value="POLYMER-FORMING CYTOSKELETAL PROTEIN"/>
    <property type="match status" value="1"/>
</dbReference>
<comment type="similarity">
    <text evidence="1">Belongs to the bactofilin family.</text>
</comment>
<dbReference type="RefSeq" id="WP_093671117.1">
    <property type="nucleotide sequence ID" value="NZ_FOOY01000007.1"/>
</dbReference>
<name>A0A1I2QQH5_9BACL</name>
<dbReference type="STRING" id="269670.SAMN02982927_01224"/>
<evidence type="ECO:0000313" key="2">
    <source>
        <dbReference type="EMBL" id="SFG27906.1"/>
    </source>
</evidence>
<dbReference type="InterPro" id="IPR007607">
    <property type="entry name" value="BacA/B"/>
</dbReference>
<evidence type="ECO:0000313" key="3">
    <source>
        <dbReference type="Proteomes" id="UP000198752"/>
    </source>
</evidence>
<keyword evidence="3" id="KW-1185">Reference proteome</keyword>
<sequence>MIEEKKNLSISGSGTAPGGCYEDVRINGSGKIHGDLICSSIDINGSGRIGGDAKAARVMISGSGVIEKQLIAESITINGTCRAEGNVSGEHIQINGRAKVLGSVHGENVRAAGILSVGGDLEGEEIVSEGPLTVGGLCSAERIDITLSGHTSRIKEIGCGTLTVHRRFAPALFGQLFNAFSSKKLVVDSIEGDEIYLEDTEAKVVRGNHVTIGPGCSIGRVTYKTDYKKDEKAVVQSAVKE</sequence>
<reference evidence="3" key="1">
    <citation type="submission" date="2016-10" db="EMBL/GenBank/DDBJ databases">
        <authorList>
            <person name="Varghese N."/>
            <person name="Submissions S."/>
        </authorList>
    </citation>
    <scope>NUCLEOTIDE SEQUENCE [LARGE SCALE GENOMIC DNA]</scope>
    <source>
        <strain evidence="3">ATCC 700379</strain>
    </source>
</reference>
<organism evidence="2 3">
    <name type="scientific">Sporolactobacillus nakayamae</name>
    <dbReference type="NCBI Taxonomy" id="269670"/>
    <lineage>
        <taxon>Bacteria</taxon>
        <taxon>Bacillati</taxon>
        <taxon>Bacillota</taxon>
        <taxon>Bacilli</taxon>
        <taxon>Bacillales</taxon>
        <taxon>Sporolactobacillaceae</taxon>
        <taxon>Sporolactobacillus</taxon>
    </lineage>
</organism>
<proteinExistence type="inferred from homology"/>